<accession>A0A1X1IQT9</accession>
<reference evidence="1 2" key="1">
    <citation type="journal article" date="2016" name="Eur. J. Clin. Microbiol. Infect. Dis.">
        <title>Whole genome sequencing as a tool for phylogenetic analysis of clinical strains of Mitis group streptococci.</title>
        <authorList>
            <person name="Rasmussen L.H."/>
            <person name="Dargis R."/>
            <person name="Hojholt K."/>
            <person name="Christensen J.J."/>
            <person name="Skovgaard O."/>
            <person name="Justesen U.S."/>
            <person name="Rosenvinge F.S."/>
            <person name="Moser C."/>
            <person name="Lukjancenko O."/>
            <person name="Rasmussen S."/>
            <person name="Nielsen X.C."/>
        </authorList>
    </citation>
    <scope>NUCLEOTIDE SEQUENCE [LARGE SCALE GENOMIC DNA]</scope>
    <source>
        <strain evidence="1 2">RH_9883_08</strain>
    </source>
</reference>
<proteinExistence type="predicted"/>
<gene>
    <name evidence="1" type="ORF">B7708_09180</name>
</gene>
<protein>
    <submittedName>
        <fullName evidence="1">Uncharacterized protein</fullName>
    </submittedName>
</protein>
<dbReference type="AlphaFoldDB" id="A0A1X1IQT9"/>
<organism evidence="1 2">
    <name type="scientific">Streptococcus oralis subsp. dentisani</name>
    <dbReference type="NCBI Taxonomy" id="1458253"/>
    <lineage>
        <taxon>Bacteria</taxon>
        <taxon>Bacillati</taxon>
        <taxon>Bacillota</taxon>
        <taxon>Bacilli</taxon>
        <taxon>Lactobacillales</taxon>
        <taxon>Streptococcaceae</taxon>
        <taxon>Streptococcus</taxon>
    </lineage>
</organism>
<evidence type="ECO:0000313" key="2">
    <source>
        <dbReference type="Proteomes" id="UP000193780"/>
    </source>
</evidence>
<dbReference type="Proteomes" id="UP000193780">
    <property type="component" value="Unassembled WGS sequence"/>
</dbReference>
<dbReference type="EMBL" id="NCUX01000033">
    <property type="protein sequence ID" value="ORO75485.1"/>
    <property type="molecule type" value="Genomic_DNA"/>
</dbReference>
<comment type="caution">
    <text evidence="1">The sequence shown here is derived from an EMBL/GenBank/DDBJ whole genome shotgun (WGS) entry which is preliminary data.</text>
</comment>
<sequence length="142" mass="16768">MLLDDERYAEVIAYGKEAVTKIGENKFEEGFVLAEQGWNAFPESGAKWNQGYNYAKSFFKHAIGNRDMVIAKSWLDRMIENNDELHLFDSEVEHMKAKYEFELGNLDEAFELWKNLLKQKGVGNRYFQSDDPKYKEFYQSRK</sequence>
<dbReference type="RefSeq" id="WP_084975316.1">
    <property type="nucleotide sequence ID" value="NZ_NCUX01000033.1"/>
</dbReference>
<evidence type="ECO:0000313" key="1">
    <source>
        <dbReference type="EMBL" id="ORO75485.1"/>
    </source>
</evidence>
<name>A0A1X1IQT9_STROR</name>